<feature type="domain" description="N-acetyltransferase" evidence="4">
    <location>
        <begin position="9"/>
        <end position="151"/>
    </location>
</feature>
<dbReference type="PANTHER" id="PTHR13256:SF16">
    <property type="entry name" value="ALPHA_BETA-TUBULIN-N-ACETYLTRANSFERASE 9"/>
    <property type="match status" value="1"/>
</dbReference>
<comment type="similarity">
    <text evidence="1">Belongs to the acetyltransferase family. GNAT subfamily.</text>
</comment>
<gene>
    <name evidence="5" type="primary">Mnat9</name>
    <name evidence="5" type="ORF">Bhyg_05535</name>
</gene>
<name>A0A9Q0S146_9DIPT</name>
<protein>
    <submittedName>
        <fullName evidence="5">Alpha/beta-tubulin-N-acetyltransferase 9</fullName>
    </submittedName>
</protein>
<dbReference type="InterPro" id="IPR016181">
    <property type="entry name" value="Acyl_CoA_acyltransferase"/>
</dbReference>
<accession>A0A9Q0S146</accession>
<dbReference type="GO" id="GO:0008080">
    <property type="term" value="F:N-acetyltransferase activity"/>
    <property type="evidence" value="ECO:0007669"/>
    <property type="project" value="InterPro"/>
</dbReference>
<evidence type="ECO:0000313" key="6">
    <source>
        <dbReference type="Proteomes" id="UP001151699"/>
    </source>
</evidence>
<keyword evidence="3" id="KW-0012">Acyltransferase</keyword>
<evidence type="ECO:0000256" key="2">
    <source>
        <dbReference type="ARBA" id="ARBA00022679"/>
    </source>
</evidence>
<organism evidence="5 6">
    <name type="scientific">Pseudolycoriella hygida</name>
    <dbReference type="NCBI Taxonomy" id="35572"/>
    <lineage>
        <taxon>Eukaryota</taxon>
        <taxon>Metazoa</taxon>
        <taxon>Ecdysozoa</taxon>
        <taxon>Arthropoda</taxon>
        <taxon>Hexapoda</taxon>
        <taxon>Insecta</taxon>
        <taxon>Pterygota</taxon>
        <taxon>Neoptera</taxon>
        <taxon>Endopterygota</taxon>
        <taxon>Diptera</taxon>
        <taxon>Nematocera</taxon>
        <taxon>Sciaroidea</taxon>
        <taxon>Sciaridae</taxon>
        <taxon>Pseudolycoriella</taxon>
    </lineage>
</organism>
<dbReference type="Gene3D" id="3.40.630.30">
    <property type="match status" value="1"/>
</dbReference>
<dbReference type="Pfam" id="PF13302">
    <property type="entry name" value="Acetyltransf_3"/>
    <property type="match status" value="1"/>
</dbReference>
<proteinExistence type="inferred from homology"/>
<dbReference type="OrthoDB" id="5043642at2759"/>
<dbReference type="PANTHER" id="PTHR13256">
    <property type="entry name" value="N-ACETYLTRANSFERASE 9"/>
    <property type="match status" value="1"/>
</dbReference>
<reference evidence="5" key="1">
    <citation type="submission" date="2022-07" db="EMBL/GenBank/DDBJ databases">
        <authorList>
            <person name="Trinca V."/>
            <person name="Uliana J.V.C."/>
            <person name="Torres T.T."/>
            <person name="Ward R.J."/>
            <person name="Monesi N."/>
        </authorList>
    </citation>
    <scope>NUCLEOTIDE SEQUENCE</scope>
    <source>
        <strain evidence="5">HSMRA1968</strain>
        <tissue evidence="5">Whole embryos</tissue>
    </source>
</reference>
<dbReference type="Proteomes" id="UP001151699">
    <property type="component" value="Chromosome B"/>
</dbReference>
<dbReference type="InterPro" id="IPR000182">
    <property type="entry name" value="GNAT_dom"/>
</dbReference>
<sequence>MKLIGSGVILIPYEEIHVEKYHKWMLNKELQELTASEPLSLEKEYAMQKSWRTDDDKCTFLVMDKEKYEKNGNEIESLIGDTNLFIDNESKSAETEIMIAESNARRKKFGWEAMLMMMKFGRNFLNCETFVAKIGFSNVKSQAMFKKMQFKEVSRSDIFQEITYERTCSKDWLEWLDTNVQFSIVEYRKVSFVHM</sequence>
<evidence type="ECO:0000256" key="1">
    <source>
        <dbReference type="ARBA" id="ARBA00009342"/>
    </source>
</evidence>
<dbReference type="AlphaFoldDB" id="A0A9Q0S146"/>
<comment type="caution">
    <text evidence="5">The sequence shown here is derived from an EMBL/GenBank/DDBJ whole genome shotgun (WGS) entry which is preliminary data.</text>
</comment>
<dbReference type="InterPro" id="IPR039135">
    <property type="entry name" value="NAT9-like"/>
</dbReference>
<evidence type="ECO:0000256" key="3">
    <source>
        <dbReference type="ARBA" id="ARBA00023315"/>
    </source>
</evidence>
<keyword evidence="2" id="KW-0808">Transferase</keyword>
<evidence type="ECO:0000259" key="4">
    <source>
        <dbReference type="Pfam" id="PF13302"/>
    </source>
</evidence>
<keyword evidence="6" id="KW-1185">Reference proteome</keyword>
<dbReference type="EMBL" id="WJQU01000002">
    <property type="protein sequence ID" value="KAJ6640604.1"/>
    <property type="molecule type" value="Genomic_DNA"/>
</dbReference>
<evidence type="ECO:0000313" key="5">
    <source>
        <dbReference type="EMBL" id="KAJ6640604.1"/>
    </source>
</evidence>
<dbReference type="SUPFAM" id="SSF55729">
    <property type="entry name" value="Acyl-CoA N-acyltransferases (Nat)"/>
    <property type="match status" value="1"/>
</dbReference>